<reference evidence="1 2" key="1">
    <citation type="submission" date="2017-11" db="EMBL/GenBank/DDBJ databases">
        <title>Genome sequence of Entomoplasma melaleucae M1 (ATCC 49191).</title>
        <authorList>
            <person name="Lo W.-S."/>
            <person name="Gasparich G.E."/>
            <person name="Kuo C.-H."/>
        </authorList>
    </citation>
    <scope>NUCLEOTIDE SEQUENCE [LARGE SCALE GENOMIC DNA]</scope>
    <source>
        <strain evidence="1 2">M1</strain>
    </source>
</reference>
<evidence type="ECO:0000313" key="2">
    <source>
        <dbReference type="Proteomes" id="UP000231896"/>
    </source>
</evidence>
<evidence type="ECO:0000313" key="1">
    <source>
        <dbReference type="EMBL" id="ATZ18136.1"/>
    </source>
</evidence>
<dbReference type="RefSeq" id="WP_028124531.1">
    <property type="nucleotide sequence ID" value="NZ_CP024964.1"/>
</dbReference>
<accession>A0A2K8NX70</accession>
<protein>
    <submittedName>
        <fullName evidence="1">Uncharacterized protein</fullName>
    </submittedName>
</protein>
<proteinExistence type="predicted"/>
<name>A0A2K8NX70_9MOLU</name>
<dbReference type="EMBL" id="CP024964">
    <property type="protein sequence ID" value="ATZ18136.1"/>
    <property type="molecule type" value="Genomic_DNA"/>
</dbReference>
<gene>
    <name evidence="1" type="ORF">EMELA_v1c06280</name>
</gene>
<dbReference type="Proteomes" id="UP000231896">
    <property type="component" value="Chromosome"/>
</dbReference>
<dbReference type="AlphaFoldDB" id="A0A2K8NX70"/>
<keyword evidence="2" id="KW-1185">Reference proteome</keyword>
<organism evidence="1 2">
    <name type="scientific">Mesoplasma melaleucae</name>
    <dbReference type="NCBI Taxonomy" id="81459"/>
    <lineage>
        <taxon>Bacteria</taxon>
        <taxon>Bacillati</taxon>
        <taxon>Mycoplasmatota</taxon>
        <taxon>Mollicutes</taxon>
        <taxon>Entomoplasmatales</taxon>
        <taxon>Entomoplasmataceae</taxon>
        <taxon>Mesoplasma</taxon>
    </lineage>
</organism>
<sequence length="125" mass="14230">MTKDGKAAIINADVVQFNPSTRLEQLAVGTKNMQKINYLIKNKVFDKSLVDNNVSNALKLTKKLSRTKFDLNFNKTTIDPFLKTKSFVKKYLSNKNGPDEIEGYKIIINNLKQVTRSYINTKEGL</sequence>
<dbReference type="KEGG" id="eml:EMELA_v1c06280"/>